<keyword evidence="11" id="KW-1185">Reference proteome</keyword>
<reference evidence="10" key="2">
    <citation type="submission" date="2018-05" db="EMBL/GenBank/DDBJ databases">
        <title>OgluRS3 (Oryza glumaepatula Reference Sequence Version 3).</title>
        <authorList>
            <person name="Zhang J."/>
            <person name="Kudrna D."/>
            <person name="Lee S."/>
            <person name="Talag J."/>
            <person name="Welchert J."/>
            <person name="Wing R.A."/>
        </authorList>
    </citation>
    <scope>NUCLEOTIDE SEQUENCE [LARGE SCALE GENOMIC DNA]</scope>
</reference>
<evidence type="ECO:0000256" key="4">
    <source>
        <dbReference type="ARBA" id="ARBA00023089"/>
    </source>
</evidence>
<dbReference type="GO" id="GO:0048438">
    <property type="term" value="P:floral whorl development"/>
    <property type="evidence" value="ECO:0007669"/>
    <property type="project" value="UniProtKB-ARBA"/>
</dbReference>
<dbReference type="Gene3D" id="3.40.1810.10">
    <property type="entry name" value="Transcription factor, MADS-box"/>
    <property type="match status" value="1"/>
</dbReference>
<dbReference type="PANTHER" id="PTHR48019">
    <property type="entry name" value="SERUM RESPONSE FACTOR HOMOLOG"/>
    <property type="match status" value="1"/>
</dbReference>
<keyword evidence="5" id="KW-0238">DNA-binding</keyword>
<dbReference type="EnsemblPlants" id="OGLUM05G06890.1">
    <property type="protein sequence ID" value="OGLUM05G06890.1"/>
    <property type="gene ID" value="OGLUM05G06890"/>
</dbReference>
<feature type="domain" description="MADS-box" evidence="9">
    <location>
        <begin position="26"/>
        <end position="86"/>
    </location>
</feature>
<dbReference type="GO" id="GO:0046983">
    <property type="term" value="F:protein dimerization activity"/>
    <property type="evidence" value="ECO:0007669"/>
    <property type="project" value="InterPro"/>
</dbReference>
<protein>
    <recommendedName>
        <fullName evidence="9">MADS-box domain-containing protein</fullName>
    </recommendedName>
</protein>
<dbReference type="Pfam" id="PF01486">
    <property type="entry name" value="K-box"/>
    <property type="match status" value="1"/>
</dbReference>
<evidence type="ECO:0000259" key="9">
    <source>
        <dbReference type="PROSITE" id="PS50066"/>
    </source>
</evidence>
<evidence type="ECO:0000256" key="8">
    <source>
        <dbReference type="SAM" id="MobiDB-lite"/>
    </source>
</evidence>
<dbReference type="Gramene" id="OGLUM05G06890.1">
    <property type="protein sequence ID" value="OGLUM05G06890.1"/>
    <property type="gene ID" value="OGLUM05G06890"/>
</dbReference>
<dbReference type="GO" id="GO:0045944">
    <property type="term" value="P:positive regulation of transcription by RNA polymerase II"/>
    <property type="evidence" value="ECO:0007669"/>
    <property type="project" value="InterPro"/>
</dbReference>
<evidence type="ECO:0000256" key="3">
    <source>
        <dbReference type="ARBA" id="ARBA00023015"/>
    </source>
</evidence>
<dbReference type="STRING" id="40148.A0A0D9ZVH9"/>
<dbReference type="SMART" id="SM00432">
    <property type="entry name" value="MADS"/>
    <property type="match status" value="1"/>
</dbReference>
<evidence type="ECO:0000256" key="1">
    <source>
        <dbReference type="ARBA" id="ARBA00004123"/>
    </source>
</evidence>
<dbReference type="GO" id="GO:0005634">
    <property type="term" value="C:nucleus"/>
    <property type="evidence" value="ECO:0007669"/>
    <property type="project" value="UniProtKB-SubCell"/>
</dbReference>
<dbReference type="GO" id="GO:0048437">
    <property type="term" value="P:floral organ development"/>
    <property type="evidence" value="ECO:0007669"/>
    <property type="project" value="UniProtKB-ARBA"/>
</dbReference>
<evidence type="ECO:0000256" key="5">
    <source>
        <dbReference type="ARBA" id="ARBA00023125"/>
    </source>
</evidence>
<dbReference type="GO" id="GO:0048827">
    <property type="term" value="P:phyllome development"/>
    <property type="evidence" value="ECO:0007669"/>
    <property type="project" value="UniProtKB-ARBA"/>
</dbReference>
<name>A0A0D9ZVH9_9ORYZ</name>
<evidence type="ECO:0000313" key="11">
    <source>
        <dbReference type="Proteomes" id="UP000026961"/>
    </source>
</evidence>
<dbReference type="PROSITE" id="PS50066">
    <property type="entry name" value="MADS_BOX_2"/>
    <property type="match status" value="1"/>
</dbReference>
<evidence type="ECO:0000256" key="6">
    <source>
        <dbReference type="ARBA" id="ARBA00023163"/>
    </source>
</evidence>
<dbReference type="Proteomes" id="UP000026961">
    <property type="component" value="Chromosome 5"/>
</dbReference>
<dbReference type="GO" id="GO:0030154">
    <property type="term" value="P:cell differentiation"/>
    <property type="evidence" value="ECO:0007669"/>
    <property type="project" value="UniProtKB-KW"/>
</dbReference>
<dbReference type="GO" id="GO:0000977">
    <property type="term" value="F:RNA polymerase II transcription regulatory region sequence-specific DNA binding"/>
    <property type="evidence" value="ECO:0007669"/>
    <property type="project" value="InterPro"/>
</dbReference>
<dbReference type="GO" id="GO:0003700">
    <property type="term" value="F:DNA-binding transcription factor activity"/>
    <property type="evidence" value="ECO:0007669"/>
    <property type="project" value="InterPro"/>
</dbReference>
<dbReference type="eggNOG" id="KOG0014">
    <property type="taxonomic scope" value="Eukaryota"/>
</dbReference>
<organism evidence="10">
    <name type="scientific">Oryza glumipatula</name>
    <dbReference type="NCBI Taxonomy" id="40148"/>
    <lineage>
        <taxon>Eukaryota</taxon>
        <taxon>Viridiplantae</taxon>
        <taxon>Streptophyta</taxon>
        <taxon>Embryophyta</taxon>
        <taxon>Tracheophyta</taxon>
        <taxon>Spermatophyta</taxon>
        <taxon>Magnoliopsida</taxon>
        <taxon>Liliopsida</taxon>
        <taxon>Poales</taxon>
        <taxon>Poaceae</taxon>
        <taxon>BOP clade</taxon>
        <taxon>Oryzoideae</taxon>
        <taxon>Oryzeae</taxon>
        <taxon>Oryzinae</taxon>
        <taxon>Oryza</taxon>
    </lineage>
</organism>
<dbReference type="PRINTS" id="PR00404">
    <property type="entry name" value="MADSDOMAIN"/>
</dbReference>
<dbReference type="Pfam" id="PF00319">
    <property type="entry name" value="SRF-TF"/>
    <property type="match status" value="1"/>
</dbReference>
<dbReference type="InterPro" id="IPR002487">
    <property type="entry name" value="TF_Kbox"/>
</dbReference>
<dbReference type="EnsemblPlants" id="OGLUM05G06890.3">
    <property type="protein sequence ID" value="OGLUM05G06890.3"/>
    <property type="gene ID" value="OGLUM05G06890"/>
</dbReference>
<dbReference type="Gramene" id="OGLUM05G06890.3">
    <property type="protein sequence ID" value="OGLUM05G06890.3"/>
    <property type="gene ID" value="OGLUM05G06890"/>
</dbReference>
<dbReference type="InterPro" id="IPR036879">
    <property type="entry name" value="TF_MADSbox_sf"/>
</dbReference>
<keyword evidence="2" id="KW-0221">Differentiation</keyword>
<evidence type="ECO:0000256" key="7">
    <source>
        <dbReference type="ARBA" id="ARBA00023242"/>
    </source>
</evidence>
<keyword evidence="4" id="KW-0287">Flowering</keyword>
<dbReference type="InterPro" id="IPR002100">
    <property type="entry name" value="TF_MADSbox"/>
</dbReference>
<evidence type="ECO:0000256" key="2">
    <source>
        <dbReference type="ARBA" id="ARBA00022782"/>
    </source>
</evidence>
<feature type="compositionally biased region" description="Low complexity" evidence="8">
    <location>
        <begin position="22"/>
        <end position="34"/>
    </location>
</feature>
<comment type="subcellular location">
    <subcellularLocation>
        <location evidence="1">Nucleus</location>
    </subcellularLocation>
</comment>
<sequence>MHIYKEQEAEPSTGLMMPEPAPAASPGSGSSDGSGIEDTADRQVTFCKRCNGLLKKAYELSMLCDAEVALIVFSSRGRLYEYSNNSVEETIERYKKANSDTSNASTVAEINAQHYQQEAAKLKQHITYLQNSNRFIISLSCLDFFFQLDKVVHLVIGLEKIRARKNEYLCAEIEYMQRRETELQNDNMYSKSEVAESERGLQTVNMMGSASTSEYVQNMIHYDPGNFLQFNIMQQLASLSIILNRRTERPHSS</sequence>
<evidence type="ECO:0000313" key="10">
    <source>
        <dbReference type="EnsemblPlants" id="OGLUM05G06890.3"/>
    </source>
</evidence>
<dbReference type="InterPro" id="IPR050142">
    <property type="entry name" value="MADS-box/MEF2_TF"/>
</dbReference>
<dbReference type="SUPFAM" id="SSF55455">
    <property type="entry name" value="SRF-like"/>
    <property type="match status" value="1"/>
</dbReference>
<dbReference type="AlphaFoldDB" id="A0A0D9ZVH9"/>
<dbReference type="InterPro" id="IPR033896">
    <property type="entry name" value="MEF2-like_N"/>
</dbReference>
<accession>A0A0D9ZVH9</accession>
<feature type="region of interest" description="Disordered" evidence="8">
    <location>
        <begin position="1"/>
        <end position="37"/>
    </location>
</feature>
<dbReference type="FunFam" id="3.40.1810.10:FF:000009">
    <property type="entry name" value="agamous-like MADS-box protein AGL11"/>
    <property type="match status" value="1"/>
</dbReference>
<keyword evidence="3" id="KW-0805">Transcription regulation</keyword>
<proteinExistence type="predicted"/>
<keyword evidence="7" id="KW-0539">Nucleus</keyword>
<reference evidence="10" key="1">
    <citation type="submission" date="2015-04" db="UniProtKB">
        <authorList>
            <consortium name="EnsemblPlants"/>
        </authorList>
    </citation>
    <scope>IDENTIFICATION</scope>
</reference>
<dbReference type="CDD" id="cd00265">
    <property type="entry name" value="MADS_MEF2_like"/>
    <property type="match status" value="1"/>
</dbReference>
<keyword evidence="6" id="KW-0804">Transcription</keyword>